<dbReference type="NCBIfam" id="NF033591">
    <property type="entry name" value="transpos_IS4_2"/>
    <property type="match status" value="1"/>
</dbReference>
<protein>
    <submittedName>
        <fullName evidence="4">IS4 family transposase</fullName>
    </submittedName>
</protein>
<feature type="domain" description="Transposase IS4-like" evidence="3">
    <location>
        <begin position="95"/>
        <end position="327"/>
    </location>
</feature>
<sequence length="399" mass="45412">MNASTILNNLLSNVTQNMHKVRRDAVSSCVQSLLAGSHCSVTNIGRGINSSAKEKHNIKRSDRLCSNPHLQSELLNIYRDISSRFIATNRPVIHVDWSDLDVSKRNFLIRASVALDGRPITVYQEVHPLKTKEKPATHLSFLARLKSILPIDCKPIVVTDAGFKAPWFRQVLSLGWDFLGRTRKPNFYIIDERDDWQCITKMYKKATQVPKSFNGSITRYKPLKCRLVLYNSPAKGRHHMNRQGIPHASSQSKQHAKGGKDPWLISTSLKQKPGLARRVVAIYRTRMQIEEGFRDMKSSTFGLGYNASQSYKPARLAILLFLNVIASLVLILIGIAVVLMKQQYQYQANTVKNRRVLSFHFIGLRAIADKKLKLTLIHIHYALEKIHLLIKGCSYELYL</sequence>
<evidence type="ECO:0000259" key="3">
    <source>
        <dbReference type="Pfam" id="PF01609"/>
    </source>
</evidence>
<gene>
    <name evidence="4" type="ORF">MTCD1_02138</name>
</gene>
<comment type="caution">
    <text evidence="4">The sequence shown here is derived from an EMBL/GenBank/DDBJ whole genome shotgun (WGS) entry which is preliminary data.</text>
</comment>
<evidence type="ECO:0000256" key="1">
    <source>
        <dbReference type="SAM" id="MobiDB-lite"/>
    </source>
</evidence>
<evidence type="ECO:0000313" key="4">
    <source>
        <dbReference type="EMBL" id="GAW96521.1"/>
    </source>
</evidence>
<keyword evidence="2" id="KW-0472">Membrane</keyword>
<dbReference type="Proteomes" id="UP000197068">
    <property type="component" value="Unassembled WGS sequence"/>
</dbReference>
<keyword evidence="5" id="KW-1185">Reference proteome</keyword>
<organism evidence="4 5">
    <name type="scientific">Colwellia marinimaniae</name>
    <dbReference type="NCBI Taxonomy" id="1513592"/>
    <lineage>
        <taxon>Bacteria</taxon>
        <taxon>Pseudomonadati</taxon>
        <taxon>Pseudomonadota</taxon>
        <taxon>Gammaproteobacteria</taxon>
        <taxon>Alteromonadales</taxon>
        <taxon>Colwelliaceae</taxon>
        <taxon>Colwellia</taxon>
    </lineage>
</organism>
<dbReference type="InterPro" id="IPR047658">
    <property type="entry name" value="IS4-like_transpos"/>
</dbReference>
<dbReference type="PANTHER" id="PTHR35404:SF8">
    <property type="entry name" value="TRANSPOSASE OF TN10"/>
    <property type="match status" value="1"/>
</dbReference>
<keyword evidence="2" id="KW-0812">Transmembrane</keyword>
<dbReference type="InterPro" id="IPR002559">
    <property type="entry name" value="Transposase_11"/>
</dbReference>
<feature type="region of interest" description="Disordered" evidence="1">
    <location>
        <begin position="240"/>
        <end position="260"/>
    </location>
</feature>
<dbReference type="Pfam" id="PF01609">
    <property type="entry name" value="DDE_Tnp_1"/>
    <property type="match status" value="1"/>
</dbReference>
<dbReference type="EMBL" id="BDQM01000015">
    <property type="protein sequence ID" value="GAW96521.1"/>
    <property type="molecule type" value="Genomic_DNA"/>
</dbReference>
<dbReference type="InterPro" id="IPR012337">
    <property type="entry name" value="RNaseH-like_sf"/>
</dbReference>
<feature type="transmembrane region" description="Helical" evidence="2">
    <location>
        <begin position="316"/>
        <end position="339"/>
    </location>
</feature>
<dbReference type="SUPFAM" id="SSF53098">
    <property type="entry name" value="Ribonuclease H-like"/>
    <property type="match status" value="1"/>
</dbReference>
<name>A0ABQ0MXY6_9GAMM</name>
<accession>A0ABQ0MXY6</accession>
<evidence type="ECO:0000313" key="5">
    <source>
        <dbReference type="Proteomes" id="UP000197068"/>
    </source>
</evidence>
<keyword evidence="2" id="KW-1133">Transmembrane helix</keyword>
<dbReference type="RefSeq" id="WP_057181786.1">
    <property type="nucleotide sequence ID" value="NZ_BDQM01000015.1"/>
</dbReference>
<dbReference type="PANTHER" id="PTHR35404">
    <property type="entry name" value="TRANSPOSASE OF TN10"/>
    <property type="match status" value="1"/>
</dbReference>
<proteinExistence type="predicted"/>
<reference evidence="4 5" key="1">
    <citation type="submission" date="2017-06" db="EMBL/GenBank/DDBJ databases">
        <title>Whole Genome Sequences of Colwellia marinimaniae MTCD1.</title>
        <authorList>
            <person name="Kusumoto H."/>
            <person name="Inoue M."/>
            <person name="Tanikawa K."/>
            <person name="Maeji H."/>
            <person name="Cameron J.H."/>
            <person name="Bartlett D.H."/>
        </authorList>
    </citation>
    <scope>NUCLEOTIDE SEQUENCE [LARGE SCALE GENOMIC DNA]</scope>
    <source>
        <strain evidence="4 5">MTCD1</strain>
    </source>
</reference>
<evidence type="ECO:0000256" key="2">
    <source>
        <dbReference type="SAM" id="Phobius"/>
    </source>
</evidence>